<sequence length="301" mass="33294">MTEANTKTFKIQDLPSLIVDTYKAWDASNPFRLSAVVAYYAVLSMPGLLVIIINLVGSVWGVEIVQGKLTDEISSALGRDAAESIQTMMIETQNENKSTMATILGIATLIFGATGVFYHLQLSLNQIWQVGSENSMTFLKMLWSRARSFAFILAMGFLLLISFLITAAISVLTDYIQSLFPDLIVYIAFVMDFIVSVGIITVLFAMIFKFLPDAKIRWKTVWIGAVITSVLFVLGKFLLGLYFGEANPGSTYGAAGTIVLILLWVSYSCLILFFGAQFTWVYAERYGLGIQPSSKKEKLKA</sequence>
<evidence type="ECO:0000256" key="1">
    <source>
        <dbReference type="ARBA" id="ARBA00004651"/>
    </source>
</evidence>
<dbReference type="PANTHER" id="PTHR30213">
    <property type="entry name" value="INNER MEMBRANE PROTEIN YHJD"/>
    <property type="match status" value="1"/>
</dbReference>
<keyword evidence="2" id="KW-1003">Cell membrane</keyword>
<evidence type="ECO:0000256" key="5">
    <source>
        <dbReference type="ARBA" id="ARBA00023136"/>
    </source>
</evidence>
<evidence type="ECO:0000313" key="7">
    <source>
        <dbReference type="Proteomes" id="UP000263268"/>
    </source>
</evidence>
<gene>
    <name evidence="6" type="ORF">DHV22_18525</name>
</gene>
<comment type="subcellular location">
    <subcellularLocation>
        <location evidence="1">Cell membrane</location>
        <topology evidence="1">Multi-pass membrane protein</topology>
    </subcellularLocation>
</comment>
<keyword evidence="4" id="KW-1133">Transmembrane helix</keyword>
<reference evidence="6 7" key="1">
    <citation type="journal article" date="2018" name="Nat. Biotechnol.">
        <title>A standardized bacterial taxonomy based on genome phylogeny substantially revises the tree of life.</title>
        <authorList>
            <person name="Parks D.H."/>
            <person name="Chuvochina M."/>
            <person name="Waite D.W."/>
            <person name="Rinke C."/>
            <person name="Skarshewski A."/>
            <person name="Chaumeil P.A."/>
            <person name="Hugenholtz P."/>
        </authorList>
    </citation>
    <scope>NUCLEOTIDE SEQUENCE [LARGE SCALE GENOMIC DNA]</scope>
    <source>
        <strain evidence="6">UBA10227</strain>
    </source>
</reference>
<keyword evidence="5" id="KW-0472">Membrane</keyword>
<evidence type="ECO:0000256" key="3">
    <source>
        <dbReference type="ARBA" id="ARBA00022692"/>
    </source>
</evidence>
<dbReference type="Proteomes" id="UP000263268">
    <property type="component" value="Unassembled WGS sequence"/>
</dbReference>
<keyword evidence="3" id="KW-0812">Transmembrane</keyword>
<organism evidence="6 7">
    <name type="scientific">Xanthomarina gelatinilytica</name>
    <dbReference type="NCBI Taxonomy" id="1137281"/>
    <lineage>
        <taxon>Bacteria</taxon>
        <taxon>Pseudomonadati</taxon>
        <taxon>Bacteroidota</taxon>
        <taxon>Flavobacteriia</taxon>
        <taxon>Flavobacteriales</taxon>
        <taxon>Flavobacteriaceae</taxon>
        <taxon>Xanthomarina</taxon>
    </lineage>
</organism>
<dbReference type="InterPro" id="IPR017039">
    <property type="entry name" value="Virul_fac_BrkB"/>
</dbReference>
<accession>A0A3C0F1M7</accession>
<dbReference type="AlphaFoldDB" id="A0A3C0F1M7"/>
<evidence type="ECO:0000256" key="4">
    <source>
        <dbReference type="ARBA" id="ARBA00022989"/>
    </source>
</evidence>
<protein>
    <submittedName>
        <fullName evidence="6">Ribonuclease BN</fullName>
    </submittedName>
</protein>
<dbReference type="PIRSF" id="PIRSF035875">
    <property type="entry name" value="RNase_BN"/>
    <property type="match status" value="1"/>
</dbReference>
<dbReference type="GO" id="GO:0005886">
    <property type="term" value="C:plasma membrane"/>
    <property type="evidence" value="ECO:0007669"/>
    <property type="project" value="UniProtKB-SubCell"/>
</dbReference>
<dbReference type="NCBIfam" id="TIGR00765">
    <property type="entry name" value="yihY_not_rbn"/>
    <property type="match status" value="1"/>
</dbReference>
<comment type="caution">
    <text evidence="6">The sequence shown here is derived from an EMBL/GenBank/DDBJ whole genome shotgun (WGS) entry which is preliminary data.</text>
</comment>
<evidence type="ECO:0000256" key="2">
    <source>
        <dbReference type="ARBA" id="ARBA00022475"/>
    </source>
</evidence>
<dbReference type="STRING" id="1137281.D778_00629"/>
<dbReference type="RefSeq" id="WP_286853439.1">
    <property type="nucleotide sequence ID" value="NZ_JBLXEA010000003.1"/>
</dbReference>
<dbReference type="Pfam" id="PF03631">
    <property type="entry name" value="Virul_fac_BrkB"/>
    <property type="match status" value="1"/>
</dbReference>
<evidence type="ECO:0000313" key="6">
    <source>
        <dbReference type="EMBL" id="HCY83434.1"/>
    </source>
</evidence>
<dbReference type="PANTHER" id="PTHR30213:SF1">
    <property type="entry name" value="INNER MEMBRANE PROTEIN YHJD"/>
    <property type="match status" value="1"/>
</dbReference>
<dbReference type="EMBL" id="DPRK01000298">
    <property type="protein sequence ID" value="HCY83434.1"/>
    <property type="molecule type" value="Genomic_DNA"/>
</dbReference>
<proteinExistence type="predicted"/>
<name>A0A3C0F1M7_9FLAO</name>